<feature type="compositionally biased region" description="Low complexity" evidence="1">
    <location>
        <begin position="258"/>
        <end position="288"/>
    </location>
</feature>
<dbReference type="EMBL" id="JAUEPP010000008">
    <property type="protein sequence ID" value="KAK3338564.1"/>
    <property type="molecule type" value="Genomic_DNA"/>
</dbReference>
<feature type="signal peptide" evidence="2">
    <location>
        <begin position="1"/>
        <end position="26"/>
    </location>
</feature>
<dbReference type="PANTHER" id="PTHR34883:SF15">
    <property type="entry name" value="EXTRACELLULAR SERINE-RICH PROTEIN"/>
    <property type="match status" value="1"/>
</dbReference>
<accession>A0AAE0J823</accession>
<dbReference type="CDD" id="cd00920">
    <property type="entry name" value="Cupredoxin"/>
    <property type="match status" value="1"/>
</dbReference>
<feature type="compositionally biased region" description="Pro residues" evidence="1">
    <location>
        <begin position="208"/>
        <end position="222"/>
    </location>
</feature>
<dbReference type="Gene3D" id="2.60.40.420">
    <property type="entry name" value="Cupredoxins - blue copper proteins"/>
    <property type="match status" value="1"/>
</dbReference>
<reference evidence="3" key="2">
    <citation type="submission" date="2023-06" db="EMBL/GenBank/DDBJ databases">
        <authorList>
            <consortium name="Lawrence Berkeley National Laboratory"/>
            <person name="Haridas S."/>
            <person name="Hensen N."/>
            <person name="Bonometti L."/>
            <person name="Westerberg I."/>
            <person name="Brannstrom I.O."/>
            <person name="Guillou S."/>
            <person name="Cros-Aarteil S."/>
            <person name="Calhoun S."/>
            <person name="Kuo A."/>
            <person name="Mondo S."/>
            <person name="Pangilinan J."/>
            <person name="Riley R."/>
            <person name="Labutti K."/>
            <person name="Andreopoulos B."/>
            <person name="Lipzen A."/>
            <person name="Chen C."/>
            <person name="Yanf M."/>
            <person name="Daum C."/>
            <person name="Ng V."/>
            <person name="Clum A."/>
            <person name="Steindorff A."/>
            <person name="Ohm R."/>
            <person name="Martin F."/>
            <person name="Silar P."/>
            <person name="Natvig D."/>
            <person name="Lalanne C."/>
            <person name="Gautier V."/>
            <person name="Ament-Velasquez S.L."/>
            <person name="Kruys A."/>
            <person name="Hutchinson M.I."/>
            <person name="Powell A.J."/>
            <person name="Barry K."/>
            <person name="Miller A.N."/>
            <person name="Grigoriev I.V."/>
            <person name="Debuchy R."/>
            <person name="Gladieux P."/>
            <person name="Thoren M.H."/>
            <person name="Johannesson H."/>
        </authorList>
    </citation>
    <scope>NUCLEOTIDE SEQUENCE</scope>
    <source>
        <strain evidence="3">CBS 560.94</strain>
    </source>
</reference>
<sequence length="314" mass="31127">MLSSHNHLATWILSMLASTLMGVATAETIVIKADGLVFGPEIITANKGDTLEFHFLPRNHSVVKGYFGHPCQPATADIEGPFFSGFLPAKSNEENPSIFRVTIGSTSPFPFYCSTPSHCSKGMIGIVNGSPDQLAQYKDQAAREAAAQPGGDFPFEKMNPPDPSKPFGGELIKNPDYAAWYGGDSSTTTAAAAGAGVTGGADGYGQGAPPPPPPPPPAPPAASTPAAATSGSAETTTGEVGGVTASATGTPVAGGGTVVTSTGTSTSTVTSGSGVPAASSQPPPAANGAVVPGGGSEILGSVVAGFMVGVGLLL</sequence>
<evidence type="ECO:0000256" key="2">
    <source>
        <dbReference type="SAM" id="SignalP"/>
    </source>
</evidence>
<dbReference type="GeneID" id="87860634"/>
<feature type="region of interest" description="Disordered" evidence="1">
    <location>
        <begin position="193"/>
        <end position="288"/>
    </location>
</feature>
<dbReference type="InterPro" id="IPR008972">
    <property type="entry name" value="Cupredoxin"/>
</dbReference>
<protein>
    <recommendedName>
        <fullName evidence="5">Extracellular serine-rich protein</fullName>
    </recommendedName>
</protein>
<feature type="compositionally biased region" description="Low complexity" evidence="1">
    <location>
        <begin position="223"/>
        <end position="251"/>
    </location>
</feature>
<feature type="region of interest" description="Disordered" evidence="1">
    <location>
        <begin position="141"/>
        <end position="165"/>
    </location>
</feature>
<keyword evidence="2" id="KW-0732">Signal</keyword>
<dbReference type="SUPFAM" id="SSF49503">
    <property type="entry name" value="Cupredoxins"/>
    <property type="match status" value="1"/>
</dbReference>
<gene>
    <name evidence="3" type="ORF">B0H65DRAFT_327089</name>
</gene>
<dbReference type="Proteomes" id="UP001278500">
    <property type="component" value="Unassembled WGS sequence"/>
</dbReference>
<reference evidence="3" key="1">
    <citation type="journal article" date="2023" name="Mol. Phylogenet. Evol.">
        <title>Genome-scale phylogeny and comparative genomics of the fungal order Sordariales.</title>
        <authorList>
            <person name="Hensen N."/>
            <person name="Bonometti L."/>
            <person name="Westerberg I."/>
            <person name="Brannstrom I.O."/>
            <person name="Guillou S."/>
            <person name="Cros-Aarteil S."/>
            <person name="Calhoun S."/>
            <person name="Haridas S."/>
            <person name="Kuo A."/>
            <person name="Mondo S."/>
            <person name="Pangilinan J."/>
            <person name="Riley R."/>
            <person name="LaButti K."/>
            <person name="Andreopoulos B."/>
            <person name="Lipzen A."/>
            <person name="Chen C."/>
            <person name="Yan M."/>
            <person name="Daum C."/>
            <person name="Ng V."/>
            <person name="Clum A."/>
            <person name="Steindorff A."/>
            <person name="Ohm R.A."/>
            <person name="Martin F."/>
            <person name="Silar P."/>
            <person name="Natvig D.O."/>
            <person name="Lalanne C."/>
            <person name="Gautier V."/>
            <person name="Ament-Velasquez S.L."/>
            <person name="Kruys A."/>
            <person name="Hutchinson M.I."/>
            <person name="Powell A.J."/>
            <person name="Barry K."/>
            <person name="Miller A.N."/>
            <person name="Grigoriev I.V."/>
            <person name="Debuchy R."/>
            <person name="Gladieux P."/>
            <person name="Hiltunen Thoren M."/>
            <person name="Johannesson H."/>
        </authorList>
    </citation>
    <scope>NUCLEOTIDE SEQUENCE</scope>
    <source>
        <strain evidence="3">CBS 560.94</strain>
    </source>
</reference>
<organism evidence="3 4">
    <name type="scientific">Neurospora tetraspora</name>
    <dbReference type="NCBI Taxonomy" id="94610"/>
    <lineage>
        <taxon>Eukaryota</taxon>
        <taxon>Fungi</taxon>
        <taxon>Dikarya</taxon>
        <taxon>Ascomycota</taxon>
        <taxon>Pezizomycotina</taxon>
        <taxon>Sordariomycetes</taxon>
        <taxon>Sordariomycetidae</taxon>
        <taxon>Sordariales</taxon>
        <taxon>Sordariaceae</taxon>
        <taxon>Neurospora</taxon>
    </lineage>
</organism>
<dbReference type="AlphaFoldDB" id="A0AAE0J823"/>
<proteinExistence type="predicted"/>
<dbReference type="PANTHER" id="PTHR34883">
    <property type="entry name" value="SERINE-RICH PROTEIN, PUTATIVE-RELATED-RELATED"/>
    <property type="match status" value="1"/>
</dbReference>
<dbReference type="InterPro" id="IPR052953">
    <property type="entry name" value="Ser-rich/MCO-related"/>
</dbReference>
<evidence type="ECO:0000313" key="4">
    <source>
        <dbReference type="Proteomes" id="UP001278500"/>
    </source>
</evidence>
<name>A0AAE0J823_9PEZI</name>
<comment type="caution">
    <text evidence="3">The sequence shown here is derived from an EMBL/GenBank/DDBJ whole genome shotgun (WGS) entry which is preliminary data.</text>
</comment>
<feature type="chain" id="PRO_5042140211" description="Extracellular serine-rich protein" evidence="2">
    <location>
        <begin position="27"/>
        <end position="314"/>
    </location>
</feature>
<evidence type="ECO:0008006" key="5">
    <source>
        <dbReference type="Google" id="ProtNLM"/>
    </source>
</evidence>
<feature type="compositionally biased region" description="Gly residues" evidence="1">
    <location>
        <begin position="196"/>
        <end position="206"/>
    </location>
</feature>
<evidence type="ECO:0000256" key="1">
    <source>
        <dbReference type="SAM" id="MobiDB-lite"/>
    </source>
</evidence>
<keyword evidence="4" id="KW-1185">Reference proteome</keyword>
<evidence type="ECO:0000313" key="3">
    <source>
        <dbReference type="EMBL" id="KAK3338564.1"/>
    </source>
</evidence>
<dbReference type="RefSeq" id="XP_062678015.1">
    <property type="nucleotide sequence ID" value="XM_062823480.1"/>
</dbReference>